<evidence type="ECO:0000313" key="3">
    <source>
        <dbReference type="Proteomes" id="UP000596742"/>
    </source>
</evidence>
<evidence type="ECO:0000259" key="1">
    <source>
        <dbReference type="PROSITE" id="PS51205"/>
    </source>
</evidence>
<feature type="domain" description="VPS9" evidence="1">
    <location>
        <begin position="605"/>
        <end position="748"/>
    </location>
</feature>
<accession>A0A8B6FTF3</accession>
<dbReference type="Pfam" id="PF02204">
    <property type="entry name" value="VPS9"/>
    <property type="match status" value="1"/>
</dbReference>
<dbReference type="PROSITE" id="PS51205">
    <property type="entry name" value="VPS9"/>
    <property type="match status" value="1"/>
</dbReference>
<proteinExistence type="predicted"/>
<name>A0A8B6FTF3_MYTGA</name>
<gene>
    <name evidence="2" type="ORF">MGAL_10B081126</name>
</gene>
<evidence type="ECO:0000313" key="2">
    <source>
        <dbReference type="EMBL" id="VDI53216.1"/>
    </source>
</evidence>
<dbReference type="Proteomes" id="UP000596742">
    <property type="component" value="Unassembled WGS sequence"/>
</dbReference>
<protein>
    <recommendedName>
        <fullName evidence="1">VPS9 domain-containing protein</fullName>
    </recommendedName>
</protein>
<dbReference type="EMBL" id="UYJE01007289">
    <property type="protein sequence ID" value="VDI53216.1"/>
    <property type="molecule type" value="Genomic_DNA"/>
</dbReference>
<dbReference type="OrthoDB" id="10028873at2759"/>
<keyword evidence="3" id="KW-1185">Reference proteome</keyword>
<dbReference type="SUPFAM" id="SSF109993">
    <property type="entry name" value="VPS9 domain"/>
    <property type="match status" value="1"/>
</dbReference>
<dbReference type="InterPro" id="IPR003123">
    <property type="entry name" value="VPS9"/>
</dbReference>
<organism evidence="2 3">
    <name type="scientific">Mytilus galloprovincialis</name>
    <name type="common">Mediterranean mussel</name>
    <dbReference type="NCBI Taxonomy" id="29158"/>
    <lineage>
        <taxon>Eukaryota</taxon>
        <taxon>Metazoa</taxon>
        <taxon>Spiralia</taxon>
        <taxon>Lophotrochozoa</taxon>
        <taxon>Mollusca</taxon>
        <taxon>Bivalvia</taxon>
        <taxon>Autobranchia</taxon>
        <taxon>Pteriomorphia</taxon>
        <taxon>Mytilida</taxon>
        <taxon>Mytiloidea</taxon>
        <taxon>Mytilidae</taxon>
        <taxon>Mytilinae</taxon>
        <taxon>Mytilus</taxon>
    </lineage>
</organism>
<comment type="caution">
    <text evidence="2">The sequence shown here is derived from an EMBL/GenBank/DDBJ whole genome shotgun (WGS) entry which is preliminary data.</text>
</comment>
<sequence length="750" mass="86314">MKMELVLQHRGKTCQYSGIALKDFYMPVVNNIESDFQIEPAIWFKSLIIKTIQIDCDLRNVFWERKSQLGGSSSPGGSVSPRVVFEDDRLEECELFNAVIDLIHKRDKKNCSVDDVSREILRILHLHVLPLVLLKDEDLTCLKDALDDVEHRITYMNNLTIDKDKQLMESEKNLREYRENLLRTENFESYSNVKHCTDKFLMELLDDVNREIRILTDRLITFQSCVDMTRNSVANESKLHLKEWRKKRDEVNSSILKLQCIRESIKNVTTRTKKRKKVKILHNEKHDTYVTLKENLRADKSAMQSMFEGKVKITSVREAIIQACNDLKASGESTGYDVPKCGERLSTDILGNSPKPKKWLTLNERIQNILSDKSTESAQTYTTFCASTVKKIRNFLSQKALIDRKRSENVPFFMEMIDFSLPSQQMEKQKATGNPYENVSTELNAESPEKGFTNMIKEEVMQHIYDQCQSLVQLLSKQKSFNKKANCTTINLNNVWVFYELQLYQHLIEPLSDLFENIYKNEAKEMASFVTSTALKDIGVQEQWLLDDEEDREHHIESVCMRNSSNKCFEKNVAIVALRNGRTLTLSELCESDEELNDFFGSPTVGCDSYLSPDLHQKDFKCTKACGQQAFKYVCNELEHMTRSKSIMGKLKSITKANRMVSECASSLKSKGCELSDDNALSADDMLASTTCALTKVDTKVFEKLYAHVHLVNDFIPPFMMGSLQDWSLTNFFCAFQNISCNLESTRSQN</sequence>
<dbReference type="Gene3D" id="1.20.1050.80">
    <property type="entry name" value="VPS9 domain"/>
    <property type="match status" value="1"/>
</dbReference>
<reference evidence="2" key="1">
    <citation type="submission" date="2018-11" db="EMBL/GenBank/DDBJ databases">
        <authorList>
            <person name="Alioto T."/>
            <person name="Alioto T."/>
        </authorList>
    </citation>
    <scope>NUCLEOTIDE SEQUENCE</scope>
</reference>
<dbReference type="AlphaFoldDB" id="A0A8B6FTF3"/>
<dbReference type="InterPro" id="IPR037191">
    <property type="entry name" value="VPS9_dom_sf"/>
</dbReference>